<evidence type="ECO:0000256" key="1">
    <source>
        <dbReference type="ARBA" id="ARBA00004496"/>
    </source>
</evidence>
<evidence type="ECO:0000256" key="3">
    <source>
        <dbReference type="ARBA" id="ARBA00022490"/>
    </source>
</evidence>
<organism evidence="12 13">
    <name type="scientific">Lactiplantibacillus pentosus</name>
    <name type="common">Lactobacillus pentosus</name>
    <dbReference type="NCBI Taxonomy" id="1589"/>
    <lineage>
        <taxon>Bacteria</taxon>
        <taxon>Bacillati</taxon>
        <taxon>Bacillota</taxon>
        <taxon>Bacilli</taxon>
        <taxon>Lactobacillales</taxon>
        <taxon>Lactobacillaceae</taxon>
        <taxon>Lactiplantibacillus</taxon>
    </lineage>
</organism>
<keyword evidence="7" id="KW-0418">Kinase</keyword>
<evidence type="ECO:0000256" key="10">
    <source>
        <dbReference type="ARBA" id="ARBA00042072"/>
    </source>
</evidence>
<accession>A0AB37RHS0</accession>
<evidence type="ECO:0000256" key="4">
    <source>
        <dbReference type="ARBA" id="ARBA00022553"/>
    </source>
</evidence>
<keyword evidence="6" id="KW-0598">Phosphotransferase system</keyword>
<evidence type="ECO:0000256" key="6">
    <source>
        <dbReference type="ARBA" id="ARBA00022683"/>
    </source>
</evidence>
<proteinExistence type="predicted"/>
<dbReference type="EMBL" id="RDCL01000090">
    <property type="protein sequence ID" value="RMW52580.1"/>
    <property type="molecule type" value="Genomic_DNA"/>
</dbReference>
<keyword evidence="3" id="KW-0963">Cytoplasm</keyword>
<keyword evidence="4" id="KW-0597">Phosphoprotein</keyword>
<dbReference type="AlphaFoldDB" id="A0AB37RHS0"/>
<dbReference type="CDD" id="cd00211">
    <property type="entry name" value="PTS_IIA_fru"/>
    <property type="match status" value="1"/>
</dbReference>
<feature type="domain" description="PTS EIIA type-2" evidence="11">
    <location>
        <begin position="5"/>
        <end position="151"/>
    </location>
</feature>
<evidence type="ECO:0000313" key="13">
    <source>
        <dbReference type="Proteomes" id="UP000281061"/>
    </source>
</evidence>
<keyword evidence="12" id="KW-0762">Sugar transport</keyword>
<name>A0AB37RHS0_LACPE</name>
<reference evidence="12 13" key="1">
    <citation type="submission" date="2018-10" db="EMBL/GenBank/DDBJ databases">
        <title>Genome sequences of five Lactobacillus pentosus strains isolated from brines of traditionally fermented spanish-style green table olives and differences between them.</title>
        <authorList>
            <person name="Jimenez Diaz R."/>
        </authorList>
    </citation>
    <scope>NUCLEOTIDE SEQUENCE [LARGE SCALE GENOMIC DNA]</scope>
    <source>
        <strain evidence="12 13">IG8</strain>
    </source>
</reference>
<keyword evidence="2" id="KW-0813">Transport</keyword>
<dbReference type="InterPro" id="IPR016152">
    <property type="entry name" value="PTrfase/Anion_transptr"/>
</dbReference>
<gene>
    <name evidence="12" type="ORF">D6U17_13625</name>
</gene>
<evidence type="ECO:0000256" key="2">
    <source>
        <dbReference type="ARBA" id="ARBA00022448"/>
    </source>
</evidence>
<protein>
    <recommendedName>
        <fullName evidence="9">Ascorbate-specific PTS system EIIA component</fullName>
    </recommendedName>
    <alternativeName>
        <fullName evidence="10">Ascorbate-specific phosphotransferase enzyme IIA component</fullName>
    </alternativeName>
</protein>
<keyword evidence="5" id="KW-0808">Transferase</keyword>
<evidence type="ECO:0000313" key="12">
    <source>
        <dbReference type="EMBL" id="RMW52580.1"/>
    </source>
</evidence>
<dbReference type="Gene3D" id="3.40.930.10">
    <property type="entry name" value="Mannitol-specific EII, Chain A"/>
    <property type="match status" value="1"/>
</dbReference>
<comment type="subcellular location">
    <subcellularLocation>
        <location evidence="1">Cytoplasm</location>
    </subcellularLocation>
</comment>
<dbReference type="GO" id="GO:0016301">
    <property type="term" value="F:kinase activity"/>
    <property type="evidence" value="ECO:0007669"/>
    <property type="project" value="UniProtKB-KW"/>
</dbReference>
<evidence type="ECO:0000256" key="5">
    <source>
        <dbReference type="ARBA" id="ARBA00022679"/>
    </source>
</evidence>
<evidence type="ECO:0000256" key="8">
    <source>
        <dbReference type="ARBA" id="ARBA00037387"/>
    </source>
</evidence>
<dbReference type="RefSeq" id="WP_122211966.1">
    <property type="nucleotide sequence ID" value="NZ_RDCH01000078.1"/>
</dbReference>
<comment type="function">
    <text evidence="8">The phosphoenolpyruvate-dependent sugar phosphotransferase system (sugar PTS), a major carbohydrate active transport system, catalyzes the phosphorylation of incoming sugar substrates concomitantly with their translocation across the cell membrane. The enzyme II UlaABC PTS system is involved in ascorbate transport.</text>
</comment>
<evidence type="ECO:0000256" key="9">
    <source>
        <dbReference type="ARBA" id="ARBA00041175"/>
    </source>
</evidence>
<evidence type="ECO:0000256" key="7">
    <source>
        <dbReference type="ARBA" id="ARBA00022777"/>
    </source>
</evidence>
<dbReference type="InterPro" id="IPR002178">
    <property type="entry name" value="PTS_EIIA_type-2_dom"/>
</dbReference>
<dbReference type="Proteomes" id="UP000281061">
    <property type="component" value="Unassembled WGS sequence"/>
</dbReference>
<evidence type="ECO:0000259" key="11">
    <source>
        <dbReference type="PROSITE" id="PS51094"/>
    </source>
</evidence>
<dbReference type="PROSITE" id="PS51094">
    <property type="entry name" value="PTS_EIIA_TYPE_2"/>
    <property type="match status" value="1"/>
</dbReference>
<dbReference type="GO" id="GO:0005737">
    <property type="term" value="C:cytoplasm"/>
    <property type="evidence" value="ECO:0007669"/>
    <property type="project" value="UniProtKB-SubCell"/>
</dbReference>
<dbReference type="InterPro" id="IPR051351">
    <property type="entry name" value="Ascorbate-PTS_EIIA_comp"/>
</dbReference>
<dbReference type="SUPFAM" id="SSF55804">
    <property type="entry name" value="Phoshotransferase/anion transport protein"/>
    <property type="match status" value="1"/>
</dbReference>
<dbReference type="GO" id="GO:0009401">
    <property type="term" value="P:phosphoenolpyruvate-dependent sugar phosphotransferase system"/>
    <property type="evidence" value="ECO:0007669"/>
    <property type="project" value="UniProtKB-KW"/>
</dbReference>
<comment type="caution">
    <text evidence="12">The sequence shown here is derived from an EMBL/GenBank/DDBJ whole genome shotgun (WGS) entry which is preliminary data.</text>
</comment>
<sequence length="156" mass="17462">MLLNDFLENDLVDIKSTAAKNWRDAIKQSGEKLIAHQYIRPEYMTEVISNVEKNGPYIVIVPGVAMPHALAESENVLGTAISFTKFPEPVIFDKNNPDSSAQLFFTLAAKDPDQHLANISELSDLLMTDGLIDRLLTVQNLSDYKTLLDEENKKRG</sequence>
<dbReference type="PANTHER" id="PTHR36203:SF1">
    <property type="entry name" value="ASCORBATE-SPECIFIC PTS SYSTEM EIIA COMPONENT"/>
    <property type="match status" value="1"/>
</dbReference>
<dbReference type="PANTHER" id="PTHR36203">
    <property type="entry name" value="ASCORBATE-SPECIFIC PTS SYSTEM EIIA COMPONENT"/>
    <property type="match status" value="1"/>
</dbReference>
<dbReference type="Pfam" id="PF00359">
    <property type="entry name" value="PTS_EIIA_2"/>
    <property type="match status" value="1"/>
</dbReference>